<evidence type="ECO:0000313" key="9">
    <source>
        <dbReference type="Proteomes" id="UP000237218"/>
    </source>
</evidence>
<feature type="binding site" evidence="5">
    <location>
        <position position="51"/>
    </location>
    <ligand>
        <name>S-adenosyl-L-methionine</name>
        <dbReference type="ChEBI" id="CHEBI:59789"/>
    </ligand>
</feature>
<organism evidence="6 8">
    <name type="scientific">Parasaccharibacter apium</name>
    <dbReference type="NCBI Taxonomy" id="1510841"/>
    <lineage>
        <taxon>Bacteria</taxon>
        <taxon>Pseudomonadati</taxon>
        <taxon>Pseudomonadota</taxon>
        <taxon>Alphaproteobacteria</taxon>
        <taxon>Acetobacterales</taxon>
        <taxon>Acetobacteraceae</taxon>
        <taxon>Parasaccharibacter</taxon>
    </lineage>
</organism>
<name>A0A7U7J137_9PROT</name>
<feature type="binding site" evidence="5">
    <location>
        <position position="97"/>
    </location>
    <ligand>
        <name>S-adenosyl-L-methionine</name>
        <dbReference type="ChEBI" id="CHEBI:59789"/>
    </ligand>
</feature>
<evidence type="ECO:0000313" key="7">
    <source>
        <dbReference type="EMBL" id="POS61573.1"/>
    </source>
</evidence>
<evidence type="ECO:0000256" key="4">
    <source>
        <dbReference type="ARBA" id="ARBA00022691"/>
    </source>
</evidence>
<protein>
    <recommendedName>
        <fullName evidence="5">Ubiquinone biosynthesis O-methyltransferase</fullName>
    </recommendedName>
    <alternativeName>
        <fullName evidence="5">2-polyprenyl-6-hydroxyphenol methylase</fullName>
        <ecNumber evidence="5">2.1.1.222</ecNumber>
    </alternativeName>
    <alternativeName>
        <fullName evidence="5">3-demethylubiquinone 3-O-methyltransferase</fullName>
        <ecNumber evidence="5">2.1.1.64</ecNumber>
    </alternativeName>
</protein>
<dbReference type="SUPFAM" id="SSF53335">
    <property type="entry name" value="S-adenosyl-L-methionine-dependent methyltransferases"/>
    <property type="match status" value="1"/>
</dbReference>
<evidence type="ECO:0000256" key="2">
    <source>
        <dbReference type="ARBA" id="ARBA00022679"/>
    </source>
</evidence>
<comment type="catalytic activity">
    <reaction evidence="5">
        <text>a 3-demethylubiquinol + S-adenosyl-L-methionine = a ubiquinol + S-adenosyl-L-homocysteine + H(+)</text>
        <dbReference type="Rhea" id="RHEA:44380"/>
        <dbReference type="Rhea" id="RHEA-COMP:9566"/>
        <dbReference type="Rhea" id="RHEA-COMP:10914"/>
        <dbReference type="ChEBI" id="CHEBI:15378"/>
        <dbReference type="ChEBI" id="CHEBI:17976"/>
        <dbReference type="ChEBI" id="CHEBI:57856"/>
        <dbReference type="ChEBI" id="CHEBI:59789"/>
        <dbReference type="ChEBI" id="CHEBI:84422"/>
        <dbReference type="EC" id="2.1.1.64"/>
    </reaction>
</comment>
<dbReference type="GO" id="GO:0102208">
    <property type="term" value="F:2-polyprenyl-6-hydroxyphenol methylase activity"/>
    <property type="evidence" value="ECO:0007669"/>
    <property type="project" value="UniProtKB-EC"/>
</dbReference>
<comment type="pathway">
    <text evidence="5">Cofactor biosynthesis; ubiquinone biosynthesis.</text>
</comment>
<evidence type="ECO:0000313" key="8">
    <source>
        <dbReference type="Proteomes" id="UP000027590"/>
    </source>
</evidence>
<dbReference type="UniPathway" id="UPA00232"/>
<dbReference type="GO" id="GO:0061542">
    <property type="term" value="F:3-demethylubiquinol 3-O-methyltransferase activity"/>
    <property type="evidence" value="ECO:0007669"/>
    <property type="project" value="UniProtKB-UniRule"/>
</dbReference>
<evidence type="ECO:0000256" key="1">
    <source>
        <dbReference type="ARBA" id="ARBA00022603"/>
    </source>
</evidence>
<dbReference type="CDD" id="cd02440">
    <property type="entry name" value="AdoMet_MTases"/>
    <property type="match status" value="1"/>
</dbReference>
<evidence type="ECO:0000256" key="5">
    <source>
        <dbReference type="HAMAP-Rule" id="MF_00472"/>
    </source>
</evidence>
<dbReference type="NCBIfam" id="TIGR01983">
    <property type="entry name" value="UbiG"/>
    <property type="match status" value="1"/>
</dbReference>
<keyword evidence="2 5" id="KW-0808">Transferase</keyword>
<dbReference type="InterPro" id="IPR010233">
    <property type="entry name" value="UbiG_MeTrfase"/>
</dbReference>
<dbReference type="EMBL" id="CBLY010000006">
    <property type="protein sequence ID" value="CDG33721.1"/>
    <property type="molecule type" value="Genomic_DNA"/>
</dbReference>
<proteinExistence type="inferred from homology"/>
<dbReference type="Proteomes" id="UP000027590">
    <property type="component" value="Unassembled WGS sequence"/>
</dbReference>
<dbReference type="Pfam" id="PF13489">
    <property type="entry name" value="Methyltransf_23"/>
    <property type="match status" value="1"/>
</dbReference>
<dbReference type="PANTHER" id="PTHR43464">
    <property type="entry name" value="METHYLTRANSFERASE"/>
    <property type="match status" value="1"/>
</dbReference>
<dbReference type="HAMAP" id="MF_00472">
    <property type="entry name" value="UbiG"/>
    <property type="match status" value="1"/>
</dbReference>
<feature type="binding site" evidence="5">
    <location>
        <position position="145"/>
    </location>
    <ligand>
        <name>S-adenosyl-L-methionine</name>
        <dbReference type="ChEBI" id="CHEBI:59789"/>
    </ligand>
</feature>
<comment type="function">
    <text evidence="5">O-methyltransferase that catalyzes the 2 O-methylation steps in the ubiquinone biosynthetic pathway.</text>
</comment>
<comment type="catalytic activity">
    <reaction evidence="5">
        <text>a 3-(all-trans-polyprenyl)benzene-1,2-diol + S-adenosyl-L-methionine = a 2-methoxy-6-(all-trans-polyprenyl)phenol + S-adenosyl-L-homocysteine + H(+)</text>
        <dbReference type="Rhea" id="RHEA:31411"/>
        <dbReference type="Rhea" id="RHEA-COMP:9550"/>
        <dbReference type="Rhea" id="RHEA-COMP:9551"/>
        <dbReference type="ChEBI" id="CHEBI:15378"/>
        <dbReference type="ChEBI" id="CHEBI:57856"/>
        <dbReference type="ChEBI" id="CHEBI:59789"/>
        <dbReference type="ChEBI" id="CHEBI:62729"/>
        <dbReference type="ChEBI" id="CHEBI:62731"/>
        <dbReference type="EC" id="2.1.1.222"/>
    </reaction>
</comment>
<dbReference type="AlphaFoldDB" id="A0A7U7J137"/>
<keyword evidence="3 5" id="KW-0831">Ubiquinone biosynthesis</keyword>
<reference evidence="6 8" key="2">
    <citation type="journal article" date="2014" name="PLoS ONE">
        <title>Evolution of mitochondria reconstructed from the energy metabolism of living bacteria.</title>
        <authorList>
            <person name="Degli Esposti M."/>
            <person name="Chouaia B."/>
            <person name="Comandatore F."/>
            <person name="Crotti E."/>
            <person name="Sassera D."/>
            <person name="Lievens P.M."/>
            <person name="Daffonchio D."/>
            <person name="Bandi C."/>
        </authorList>
    </citation>
    <scope>NUCLEOTIDE SEQUENCE [LARGE SCALE GENOMIC DNA]</scope>
    <source>
        <strain evidence="6">AM168</strain>
        <strain evidence="8">AM169</strain>
    </source>
</reference>
<evidence type="ECO:0000313" key="6">
    <source>
        <dbReference type="EMBL" id="CDG33721.1"/>
    </source>
</evidence>
<dbReference type="PANTHER" id="PTHR43464:SF19">
    <property type="entry name" value="UBIQUINONE BIOSYNTHESIS O-METHYLTRANSFERASE, MITOCHONDRIAL"/>
    <property type="match status" value="1"/>
</dbReference>
<dbReference type="OrthoDB" id="9801538at2"/>
<dbReference type="GO" id="GO:0010420">
    <property type="term" value="F:polyprenyldihydroxybenzoate methyltransferase activity"/>
    <property type="evidence" value="ECO:0007669"/>
    <property type="project" value="InterPro"/>
</dbReference>
<comment type="similarity">
    <text evidence="5">Belongs to the methyltransferase superfamily. UbiG/COQ3 family.</text>
</comment>
<dbReference type="EMBL" id="LMYI01000014">
    <property type="protein sequence ID" value="POS61573.1"/>
    <property type="molecule type" value="Genomic_DNA"/>
</dbReference>
<keyword evidence="9" id="KW-1185">Reference proteome</keyword>
<keyword evidence="4 5" id="KW-0949">S-adenosyl-L-methionine</keyword>
<dbReference type="RefSeq" id="WP_043559948.1">
    <property type="nucleotide sequence ID" value="NZ_CBLY010000006.1"/>
</dbReference>
<feature type="binding site" evidence="5">
    <location>
        <position position="76"/>
    </location>
    <ligand>
        <name>S-adenosyl-L-methionine</name>
        <dbReference type="ChEBI" id="CHEBI:59789"/>
    </ligand>
</feature>
<dbReference type="EC" id="2.1.1.64" evidence="5"/>
<reference evidence="7 9" key="3">
    <citation type="submission" date="2018-02" db="EMBL/GenBank/DDBJ databases">
        <title>Draft genome sequences of four Parasaccharibacter apium strains isolated from honey bees.</title>
        <authorList>
            <person name="Corby-Harris V.L."/>
            <person name="Anderson K.E."/>
        </authorList>
    </citation>
    <scope>NUCLEOTIDE SEQUENCE [LARGE SCALE GENOMIC DNA]</scope>
    <source>
        <strain evidence="7 9">B8</strain>
    </source>
</reference>
<dbReference type="EC" id="2.1.1.222" evidence="5"/>
<accession>A0A7U7J137</accession>
<dbReference type="GO" id="GO:0032259">
    <property type="term" value="P:methylation"/>
    <property type="evidence" value="ECO:0007669"/>
    <property type="project" value="UniProtKB-KW"/>
</dbReference>
<dbReference type="InterPro" id="IPR029063">
    <property type="entry name" value="SAM-dependent_MTases_sf"/>
</dbReference>
<gene>
    <name evidence="5" type="primary">ubiG</name>
    <name evidence="7" type="ORF">ASQ42_07990</name>
    <name evidence="6" type="ORF">SACS_0983</name>
</gene>
<reference evidence="6 8" key="1">
    <citation type="journal article" date="2014" name="Genome Biol. Evol.">
        <title>Acetic acid bacteria genomes reveal functional traits for adaptation to life in insect guts.</title>
        <authorList>
            <person name="Chouaia B."/>
            <person name="Gaiarsa S."/>
            <person name="Crotti E."/>
            <person name="Comandatore F."/>
            <person name="Degli Esposti M."/>
            <person name="Ricci I."/>
            <person name="Alma A."/>
            <person name="Favia G."/>
            <person name="Bandi C."/>
            <person name="Daffonchio D."/>
        </authorList>
    </citation>
    <scope>NUCLEOTIDE SEQUENCE [LARGE SCALE GENOMIC DNA]</scope>
    <source>
        <strain evidence="6">AM168</strain>
        <strain evidence="8">AM169</strain>
    </source>
</reference>
<evidence type="ECO:0000256" key="3">
    <source>
        <dbReference type="ARBA" id="ARBA00022688"/>
    </source>
</evidence>
<sequence length="254" mass="27768">MSVSSPSSSNGAGNGTSSVINDEIIQFSALAKDWWNPKGPMAPLHAMNPLRTSWIVRHLPASLFHLPELPTLLDIGCGAGLASERFATLGFDTLGVDASEDGIQAARAHVALHPLPPQAAPLHYLCSSAETLLEEGRQFDVISALEIIEHVRDPQVFLSLLSGLAKPGGYVAISTMDRSLRSFLMAKLGAEYVLRLLPVGTHDWKKFIRPTELDSMARQVGLRLLDLKGLSFRPPHWQESHDTSINYIALFQKD</sequence>
<dbReference type="Gene3D" id="3.40.50.150">
    <property type="entry name" value="Vaccinia Virus protein VP39"/>
    <property type="match status" value="1"/>
</dbReference>
<keyword evidence="1 5" id="KW-0489">Methyltransferase</keyword>
<comment type="caution">
    <text evidence="6">The sequence shown here is derived from an EMBL/GenBank/DDBJ whole genome shotgun (WGS) entry which is preliminary data.</text>
</comment>
<dbReference type="Proteomes" id="UP000237218">
    <property type="component" value="Unassembled WGS sequence"/>
</dbReference>